<evidence type="ECO:0000313" key="2">
    <source>
        <dbReference type="Proteomes" id="UP000449906"/>
    </source>
</evidence>
<gene>
    <name evidence="1" type="ORF">F9L07_25325</name>
</gene>
<dbReference type="AlphaFoldDB" id="A0A7J5DSX2"/>
<reference evidence="1 2" key="1">
    <citation type="submission" date="2019-09" db="EMBL/GenBank/DDBJ databases">
        <title>Pimelobacter sp. isolated from Paulinella.</title>
        <authorList>
            <person name="Jeong S.E."/>
        </authorList>
    </citation>
    <scope>NUCLEOTIDE SEQUENCE [LARGE SCALE GENOMIC DNA]</scope>
    <source>
        <strain evidence="1 2">Pch-N</strain>
    </source>
</reference>
<comment type="caution">
    <text evidence="1">The sequence shown here is derived from an EMBL/GenBank/DDBJ whole genome shotgun (WGS) entry which is preliminary data.</text>
</comment>
<dbReference type="EMBL" id="WBVM01000004">
    <property type="protein sequence ID" value="KAB2807994.1"/>
    <property type="molecule type" value="Genomic_DNA"/>
</dbReference>
<dbReference type="RefSeq" id="WP_151582484.1">
    <property type="nucleotide sequence ID" value="NZ_WBVM01000004.1"/>
</dbReference>
<dbReference type="Proteomes" id="UP000449906">
    <property type="component" value="Unassembled WGS sequence"/>
</dbReference>
<sequence>MPGLKTTTYGSGDFSWLLNTDGLDESVTGVLDVSTFTKATHFPNGYFPSGLPVNVADRDVIKPWTDAAGERLGFLKGDWKTDGVEDVNCSVVVRGNIKTAKVPLAGFAVPSTAAQPQFAFWS</sequence>
<protein>
    <submittedName>
        <fullName evidence="1">Uncharacterized protein</fullName>
    </submittedName>
</protein>
<organism evidence="1 2">
    <name type="scientific">Nocardioides simplex</name>
    <name type="common">Arthrobacter simplex</name>
    <dbReference type="NCBI Taxonomy" id="2045"/>
    <lineage>
        <taxon>Bacteria</taxon>
        <taxon>Bacillati</taxon>
        <taxon>Actinomycetota</taxon>
        <taxon>Actinomycetes</taxon>
        <taxon>Propionibacteriales</taxon>
        <taxon>Nocardioidaceae</taxon>
        <taxon>Pimelobacter</taxon>
    </lineage>
</organism>
<proteinExistence type="predicted"/>
<name>A0A7J5DSX2_NOCSI</name>
<accession>A0A7J5DSX2</accession>
<evidence type="ECO:0000313" key="1">
    <source>
        <dbReference type="EMBL" id="KAB2807994.1"/>
    </source>
</evidence>